<keyword evidence="1" id="KW-0472">Membrane</keyword>
<comment type="caution">
    <text evidence="2">The sequence shown here is derived from an EMBL/GenBank/DDBJ whole genome shotgun (WGS) entry which is preliminary data.</text>
</comment>
<proteinExistence type="predicted"/>
<dbReference type="eggNOG" id="ENOG5030RDT">
    <property type="taxonomic scope" value="Bacteria"/>
</dbReference>
<keyword evidence="1" id="KW-1133">Transmembrane helix</keyword>
<organism evidence="2 3">
    <name type="scientific">Prochlorococcus marinus str. MIT 9302</name>
    <dbReference type="NCBI Taxonomy" id="74545"/>
    <lineage>
        <taxon>Bacteria</taxon>
        <taxon>Bacillati</taxon>
        <taxon>Cyanobacteriota</taxon>
        <taxon>Cyanophyceae</taxon>
        <taxon>Synechococcales</taxon>
        <taxon>Prochlorococcaceae</taxon>
        <taxon>Prochlorococcus</taxon>
    </lineage>
</organism>
<dbReference type="Proteomes" id="UP000030445">
    <property type="component" value="Unassembled WGS sequence"/>
</dbReference>
<accession>A0A0A2ABZ6</accession>
<dbReference type="AlphaFoldDB" id="A0A0A2ABZ6"/>
<protein>
    <submittedName>
        <fullName evidence="2">Uncharacterized protein</fullName>
    </submittedName>
</protein>
<dbReference type="RefSeq" id="WP_193741323.1">
    <property type="nucleotide sequence ID" value="NZ_CP138951.1"/>
</dbReference>
<reference evidence="3" key="1">
    <citation type="journal article" date="2014" name="Sci. Data">
        <title>Genomes of diverse isolates of the marine cyanobacterium Prochlorococcus.</title>
        <authorList>
            <person name="Biller S."/>
            <person name="Berube P."/>
            <person name="Thompson J."/>
            <person name="Kelly L."/>
            <person name="Roggensack S."/>
            <person name="Awad L."/>
            <person name="Roache-Johnson K."/>
            <person name="Ding H."/>
            <person name="Giovannoni S.J."/>
            <person name="Moore L.R."/>
            <person name="Chisholm S.W."/>
        </authorList>
    </citation>
    <scope>NUCLEOTIDE SEQUENCE [LARGE SCALE GENOMIC DNA]</scope>
    <source>
        <strain evidence="3">MIT 9302</strain>
    </source>
</reference>
<evidence type="ECO:0000313" key="2">
    <source>
        <dbReference type="EMBL" id="KGF97938.1"/>
    </source>
</evidence>
<name>A0A0A2ABZ6_PROMR</name>
<dbReference type="EMBL" id="JNAM01000008">
    <property type="protein sequence ID" value="KGF97938.1"/>
    <property type="molecule type" value="Genomic_DNA"/>
</dbReference>
<keyword evidence="1" id="KW-0812">Transmembrane</keyword>
<sequence length="53" mass="5601">MGEYIDIGIQNSILPLSIILSSIILGVFALFGEETENDDDDSDSGSGGLMQPI</sequence>
<evidence type="ECO:0000256" key="1">
    <source>
        <dbReference type="SAM" id="Phobius"/>
    </source>
</evidence>
<evidence type="ECO:0000313" key="3">
    <source>
        <dbReference type="Proteomes" id="UP000030445"/>
    </source>
</evidence>
<feature type="transmembrane region" description="Helical" evidence="1">
    <location>
        <begin position="12"/>
        <end position="31"/>
    </location>
</feature>
<gene>
    <name evidence="2" type="ORF">EU96_0925</name>
</gene>